<accession>A0ABQ9VEX3</accession>
<feature type="region of interest" description="Disordered" evidence="1">
    <location>
        <begin position="1"/>
        <end position="36"/>
    </location>
</feature>
<dbReference type="Proteomes" id="UP001266305">
    <property type="component" value="Unassembled WGS sequence"/>
</dbReference>
<protein>
    <submittedName>
        <fullName evidence="2">Uncharacterized protein</fullName>
    </submittedName>
</protein>
<evidence type="ECO:0000256" key="1">
    <source>
        <dbReference type="SAM" id="MobiDB-lite"/>
    </source>
</evidence>
<feature type="non-terminal residue" evidence="2">
    <location>
        <position position="1"/>
    </location>
</feature>
<keyword evidence="3" id="KW-1185">Reference proteome</keyword>
<sequence length="199" mass="20672">VTGPDRGPAPVHPSALLPPESQTHTPGHSGHSCPPCRRSCPQQAPAVGVVQTLEAADDLPVDLEGDLPSVINTFFQDKHLVFQGSQVPCKVHDHGPRSLLRQEGQPGHRALGRLGSTAGGGGPSSACLYSARLPSSGSSRCISKRLFLPGARYSGTASSSTWSTAGGPPSLSARRTCQGAPQFEQGFKLATELQLVPLA</sequence>
<evidence type="ECO:0000313" key="3">
    <source>
        <dbReference type="Proteomes" id="UP001266305"/>
    </source>
</evidence>
<gene>
    <name evidence="2" type="ORF">P7K49_013092</name>
</gene>
<comment type="caution">
    <text evidence="2">The sequence shown here is derived from an EMBL/GenBank/DDBJ whole genome shotgun (WGS) entry which is preliminary data.</text>
</comment>
<name>A0ABQ9VEX3_SAGOE</name>
<reference evidence="2 3" key="1">
    <citation type="submission" date="2023-05" db="EMBL/GenBank/DDBJ databases">
        <title>B98-5 Cell Line De Novo Hybrid Assembly: An Optical Mapping Approach.</title>
        <authorList>
            <person name="Kananen K."/>
            <person name="Auerbach J.A."/>
            <person name="Kautto E."/>
            <person name="Blachly J.S."/>
        </authorList>
    </citation>
    <scope>NUCLEOTIDE SEQUENCE [LARGE SCALE GENOMIC DNA]</scope>
    <source>
        <strain evidence="2">B95-8</strain>
        <tissue evidence="2">Cell line</tissue>
    </source>
</reference>
<dbReference type="EMBL" id="JASSZA010000006">
    <property type="protein sequence ID" value="KAK2107927.1"/>
    <property type="molecule type" value="Genomic_DNA"/>
</dbReference>
<organism evidence="2 3">
    <name type="scientific">Saguinus oedipus</name>
    <name type="common">Cotton-top tamarin</name>
    <name type="synonym">Oedipomidas oedipus</name>
    <dbReference type="NCBI Taxonomy" id="9490"/>
    <lineage>
        <taxon>Eukaryota</taxon>
        <taxon>Metazoa</taxon>
        <taxon>Chordata</taxon>
        <taxon>Craniata</taxon>
        <taxon>Vertebrata</taxon>
        <taxon>Euteleostomi</taxon>
        <taxon>Mammalia</taxon>
        <taxon>Eutheria</taxon>
        <taxon>Euarchontoglires</taxon>
        <taxon>Primates</taxon>
        <taxon>Haplorrhini</taxon>
        <taxon>Platyrrhini</taxon>
        <taxon>Cebidae</taxon>
        <taxon>Callitrichinae</taxon>
        <taxon>Saguinus</taxon>
    </lineage>
</organism>
<proteinExistence type="predicted"/>
<evidence type="ECO:0000313" key="2">
    <source>
        <dbReference type="EMBL" id="KAK2107927.1"/>
    </source>
</evidence>
<feature type="region of interest" description="Disordered" evidence="1">
    <location>
        <begin position="101"/>
        <end position="120"/>
    </location>
</feature>